<dbReference type="eggNOG" id="ENOG50302H1">
    <property type="taxonomic scope" value="Bacteria"/>
</dbReference>
<feature type="compositionally biased region" description="Basic residues" evidence="1">
    <location>
        <begin position="7"/>
        <end position="19"/>
    </location>
</feature>
<evidence type="ECO:0000256" key="1">
    <source>
        <dbReference type="SAM" id="MobiDB-lite"/>
    </source>
</evidence>
<evidence type="ECO:0000313" key="2">
    <source>
        <dbReference type="EMBL" id="ADO75117.1"/>
    </source>
</evidence>
<feature type="compositionally biased region" description="Basic and acidic residues" evidence="1">
    <location>
        <begin position="399"/>
        <end position="409"/>
    </location>
</feature>
<feature type="region of interest" description="Disordered" evidence="1">
    <location>
        <begin position="437"/>
        <end position="459"/>
    </location>
</feature>
<reference evidence="2 3" key="1">
    <citation type="journal article" date="2011" name="Mol. Biol. Evol.">
        <title>Comparative genomic analysis of fruiting body formation in Myxococcales.</title>
        <authorList>
            <person name="Huntley S."/>
            <person name="Hamann N."/>
            <person name="Wegener-Feldbrugge S."/>
            <person name="Treuner-Lange A."/>
            <person name="Kube M."/>
            <person name="Reinhardt R."/>
            <person name="Klages S."/>
            <person name="Muller R."/>
            <person name="Ronning C.M."/>
            <person name="Nierman W.C."/>
            <person name="Sogaard-Andersen L."/>
        </authorList>
    </citation>
    <scope>NUCLEOTIDE SEQUENCE [LARGE SCALE GENOMIC DNA]</scope>
    <source>
        <strain evidence="2 3">DW4/3-1</strain>
    </source>
</reference>
<keyword evidence="3" id="KW-1185">Reference proteome</keyword>
<sequence>MGAGAAHLHHPRRLPHRRLQGGPVAQVTPGERATGPQPVNGALEDHLAAGGAGTGAEVDDVVGDRDHLWLVLDHKDGVALVTQPQQQAVHPLNVVRVQPDRRLIEHVGHVGERRSKVPDHLGALCLAARQRPRRPVEAEIAQPDLHERVERLLQRRQQRRDGRLFQTAHPLGQIADLHRTGVGDVNPLDLGGPGSLAEPGAAALRTGGERHRPLHERTDVGLHRVDVLGQERLLELGDQALVGHVDVLDLDLGGLPIEEVVALLLGVFADWLVRVEETRGREDAHLPAVGGVARDGERALGERLRVVVQLGQVDVGHRAHALASRAHAAGDREHAFLGLPGAFLDRDLPDRADRRDVEGEGVGRADVGLAKAAEDHPQQRIRIGGGAHRRAGVGAHPLLVDDDRGRQPFEDVDLGPAQRRHEPLHERAVRLVDQPLRLRRDGAEHQRRFARSRDAGEHG</sequence>
<feature type="region of interest" description="Disordered" evidence="1">
    <location>
        <begin position="398"/>
        <end position="423"/>
    </location>
</feature>
<feature type="region of interest" description="Disordered" evidence="1">
    <location>
        <begin position="1"/>
        <end position="43"/>
    </location>
</feature>
<dbReference type="AntiFam" id="ANF00159">
    <property type="entry name" value="Shadow ORF (opposite uvrA)"/>
</dbReference>
<dbReference type="AlphaFoldDB" id="E3FEG1"/>
<dbReference type="HOGENOM" id="CLU_595674_0_0_7"/>
<protein>
    <submittedName>
        <fullName evidence="2">Uncharacterized protein</fullName>
    </submittedName>
</protein>
<organism evidence="2 3">
    <name type="scientific">Stigmatella aurantiaca (strain DW4/3-1)</name>
    <dbReference type="NCBI Taxonomy" id="378806"/>
    <lineage>
        <taxon>Bacteria</taxon>
        <taxon>Pseudomonadati</taxon>
        <taxon>Myxococcota</taxon>
        <taxon>Myxococcia</taxon>
        <taxon>Myxococcales</taxon>
        <taxon>Cystobacterineae</taxon>
        <taxon>Archangiaceae</taxon>
        <taxon>Stigmatella</taxon>
    </lineage>
</organism>
<accession>E3FEG1</accession>
<evidence type="ECO:0000313" key="3">
    <source>
        <dbReference type="Proteomes" id="UP000001351"/>
    </source>
</evidence>
<dbReference type="EMBL" id="CP002271">
    <property type="protein sequence ID" value="ADO75117.1"/>
    <property type="molecule type" value="Genomic_DNA"/>
</dbReference>
<dbReference type="KEGG" id="sur:STAUR_7361"/>
<gene>
    <name evidence="2" type="ordered locus">STAUR_7361</name>
</gene>
<proteinExistence type="predicted"/>
<name>E3FEG1_STIAD</name>
<dbReference type="Proteomes" id="UP000001351">
    <property type="component" value="Chromosome"/>
</dbReference>